<keyword evidence="8 10" id="KW-0503">Monooxygenase</keyword>
<evidence type="ECO:0000256" key="4">
    <source>
        <dbReference type="ARBA" id="ARBA00022617"/>
    </source>
</evidence>
<dbReference type="AlphaFoldDB" id="A0A1B0D877"/>
<dbReference type="GO" id="GO:0005506">
    <property type="term" value="F:iron ion binding"/>
    <property type="evidence" value="ECO:0007669"/>
    <property type="project" value="InterPro"/>
</dbReference>
<keyword evidence="12" id="KW-1185">Reference proteome</keyword>
<evidence type="ECO:0000256" key="5">
    <source>
        <dbReference type="ARBA" id="ARBA00022723"/>
    </source>
</evidence>
<evidence type="ECO:0000256" key="3">
    <source>
        <dbReference type="ARBA" id="ARBA00010617"/>
    </source>
</evidence>
<evidence type="ECO:0000256" key="7">
    <source>
        <dbReference type="ARBA" id="ARBA00023004"/>
    </source>
</evidence>
<evidence type="ECO:0000256" key="6">
    <source>
        <dbReference type="ARBA" id="ARBA00023002"/>
    </source>
</evidence>
<protein>
    <submittedName>
        <fullName evidence="11">Uncharacterized protein</fullName>
    </submittedName>
</protein>
<dbReference type="EnsemblMetazoa" id="PPAI003750-RA">
    <property type="protein sequence ID" value="PPAI003750-PA"/>
    <property type="gene ID" value="PPAI003750"/>
</dbReference>
<dbReference type="GO" id="GO:0004497">
    <property type="term" value="F:monooxygenase activity"/>
    <property type="evidence" value="ECO:0007669"/>
    <property type="project" value="UniProtKB-KW"/>
</dbReference>
<dbReference type="PANTHER" id="PTHR24291:SF105">
    <property type="entry name" value="CYTOCHROME P450 4P1-RELATED"/>
    <property type="match status" value="1"/>
</dbReference>
<dbReference type="InterPro" id="IPR050196">
    <property type="entry name" value="Cytochrome_P450_Monoox"/>
</dbReference>
<evidence type="ECO:0000313" key="11">
    <source>
        <dbReference type="EnsemblMetazoa" id="PPAI003750-PA"/>
    </source>
</evidence>
<evidence type="ECO:0000256" key="1">
    <source>
        <dbReference type="ARBA" id="ARBA00001971"/>
    </source>
</evidence>
<name>A0A1B0D877_PHLPP</name>
<evidence type="ECO:0000256" key="8">
    <source>
        <dbReference type="ARBA" id="ARBA00023033"/>
    </source>
</evidence>
<dbReference type="GO" id="GO:0020037">
    <property type="term" value="F:heme binding"/>
    <property type="evidence" value="ECO:0007669"/>
    <property type="project" value="InterPro"/>
</dbReference>
<evidence type="ECO:0000256" key="9">
    <source>
        <dbReference type="PIRSR" id="PIRSR602401-1"/>
    </source>
</evidence>
<dbReference type="SUPFAM" id="SSF48264">
    <property type="entry name" value="Cytochrome P450"/>
    <property type="match status" value="1"/>
</dbReference>
<dbReference type="VEuPathDB" id="VectorBase:PPAPM1_004628"/>
<comment type="similarity">
    <text evidence="3 10">Belongs to the cytochrome P450 family.</text>
</comment>
<dbReference type="PROSITE" id="PS00086">
    <property type="entry name" value="CYTOCHROME_P450"/>
    <property type="match status" value="1"/>
</dbReference>
<dbReference type="InterPro" id="IPR001128">
    <property type="entry name" value="Cyt_P450"/>
</dbReference>
<proteinExistence type="inferred from homology"/>
<sequence>MLTLLLVILLITIFIEIYFRTRPVYVNIARKIDGPPVLFFLQAIKFLASLSLESTFSHLRDYAQTFQKTYRFYAFGRLSINVIRAKEVEVRALSSISFDFYLSIAEQRLSSTFIEVYKVRDICNLNLIIVYLVGGVYFMCAIAVIFQIYLSANRHMDKGQFYKFFSAFLGEGLLISKGDKWAQRRKILTPAFHFNILQQFLRVFHEESAKLVTLLDYGIEKNGQDVVNLPPITSRFTLNTICETSMGVKLDSMEEPDEYRKNIYSIGKLLISRILKPWIYLDLPYKLLGYKREMDRPLIPIHSFTRKIIRQRRERFHEEGAVDFAPGDRENVYETKKRRYAMLDTLLAAEADGLIDAEGIREEVDTFMFEGHDTTSSALTFIFLLLAHHPEVQEKVFEEIKSLVEANPGQSLSMAQLSELSYTDRVIKECLRLYPPVPIISRETSEEFILFGCKIPVKTMSHIHIFDLHRDPDQFPDPESFDPDRFLPENIEKRHPFAYVPFSAGPRNCIGQKFALLEIKALLKHILLHFRLTPITKREDIVFIADLVLRSRDPVRVKFHRRR</sequence>
<dbReference type="InterPro" id="IPR017972">
    <property type="entry name" value="Cyt_P450_CS"/>
</dbReference>
<dbReference type="Proteomes" id="UP000092462">
    <property type="component" value="Unassembled WGS sequence"/>
</dbReference>
<dbReference type="PRINTS" id="PR00463">
    <property type="entry name" value="EP450I"/>
</dbReference>
<dbReference type="InterPro" id="IPR002401">
    <property type="entry name" value="Cyt_P450_E_grp-I"/>
</dbReference>
<comment type="cofactor">
    <cofactor evidence="1 9">
        <name>heme</name>
        <dbReference type="ChEBI" id="CHEBI:30413"/>
    </cofactor>
</comment>
<evidence type="ECO:0000256" key="2">
    <source>
        <dbReference type="ARBA" id="ARBA00003690"/>
    </source>
</evidence>
<dbReference type="GO" id="GO:0016705">
    <property type="term" value="F:oxidoreductase activity, acting on paired donors, with incorporation or reduction of molecular oxygen"/>
    <property type="evidence" value="ECO:0007669"/>
    <property type="project" value="InterPro"/>
</dbReference>
<keyword evidence="5 9" id="KW-0479">Metal-binding</keyword>
<dbReference type="PRINTS" id="PR00385">
    <property type="entry name" value="P450"/>
</dbReference>
<accession>A0A1B0D877</accession>
<dbReference type="Gene3D" id="1.10.630.10">
    <property type="entry name" value="Cytochrome P450"/>
    <property type="match status" value="1"/>
</dbReference>
<reference evidence="11" key="1">
    <citation type="submission" date="2022-08" db="UniProtKB">
        <authorList>
            <consortium name="EnsemblMetazoa"/>
        </authorList>
    </citation>
    <scope>IDENTIFICATION</scope>
    <source>
        <strain evidence="11">Israel</strain>
    </source>
</reference>
<dbReference type="VEuPathDB" id="VectorBase:PPAI003750"/>
<evidence type="ECO:0000256" key="10">
    <source>
        <dbReference type="RuleBase" id="RU000461"/>
    </source>
</evidence>
<dbReference type="Pfam" id="PF00067">
    <property type="entry name" value="p450"/>
    <property type="match status" value="1"/>
</dbReference>
<evidence type="ECO:0000313" key="12">
    <source>
        <dbReference type="Proteomes" id="UP000092462"/>
    </source>
</evidence>
<organism evidence="11 12">
    <name type="scientific">Phlebotomus papatasi</name>
    <name type="common">Sandfly</name>
    <dbReference type="NCBI Taxonomy" id="29031"/>
    <lineage>
        <taxon>Eukaryota</taxon>
        <taxon>Metazoa</taxon>
        <taxon>Ecdysozoa</taxon>
        <taxon>Arthropoda</taxon>
        <taxon>Hexapoda</taxon>
        <taxon>Insecta</taxon>
        <taxon>Pterygota</taxon>
        <taxon>Neoptera</taxon>
        <taxon>Endopterygota</taxon>
        <taxon>Diptera</taxon>
        <taxon>Nematocera</taxon>
        <taxon>Psychodoidea</taxon>
        <taxon>Psychodidae</taxon>
        <taxon>Phlebotomus</taxon>
        <taxon>Phlebotomus</taxon>
    </lineage>
</organism>
<feature type="binding site" description="axial binding residue" evidence="9">
    <location>
        <position position="509"/>
    </location>
    <ligand>
        <name>heme</name>
        <dbReference type="ChEBI" id="CHEBI:30413"/>
    </ligand>
    <ligandPart>
        <name>Fe</name>
        <dbReference type="ChEBI" id="CHEBI:18248"/>
    </ligandPart>
</feature>
<keyword evidence="6 10" id="KW-0560">Oxidoreductase</keyword>
<comment type="function">
    <text evidence="2">May be involved in the metabolism of insect hormones and in the breakdown of synthetic insecticides.</text>
</comment>
<dbReference type="EMBL" id="AJVK01012540">
    <property type="status" value="NOT_ANNOTATED_CDS"/>
    <property type="molecule type" value="Genomic_DNA"/>
</dbReference>
<keyword evidence="7 9" id="KW-0408">Iron</keyword>
<dbReference type="CDD" id="cd20628">
    <property type="entry name" value="CYP4"/>
    <property type="match status" value="1"/>
</dbReference>
<keyword evidence="4 9" id="KW-0349">Heme</keyword>
<dbReference type="PANTHER" id="PTHR24291">
    <property type="entry name" value="CYTOCHROME P450 FAMILY 4"/>
    <property type="match status" value="1"/>
</dbReference>
<dbReference type="InterPro" id="IPR036396">
    <property type="entry name" value="Cyt_P450_sf"/>
</dbReference>